<dbReference type="RefSeq" id="WP_119854617.1">
    <property type="nucleotide sequence ID" value="NZ_QYYD01000001.1"/>
</dbReference>
<proteinExistence type="predicted"/>
<organism evidence="1 2">
    <name type="scientific">Rhodopseudomonas palustris</name>
    <dbReference type="NCBI Taxonomy" id="1076"/>
    <lineage>
        <taxon>Bacteria</taxon>
        <taxon>Pseudomonadati</taxon>
        <taxon>Pseudomonadota</taxon>
        <taxon>Alphaproteobacteria</taxon>
        <taxon>Hyphomicrobiales</taxon>
        <taxon>Nitrobacteraceae</taxon>
        <taxon>Rhodopseudomonas</taxon>
    </lineage>
</organism>
<dbReference type="EMBL" id="QYYD01000001">
    <property type="protein sequence ID" value="RJF78720.1"/>
    <property type="molecule type" value="Genomic_DNA"/>
</dbReference>
<name>A0A418VQV5_RHOPL</name>
<dbReference type="AlphaFoldDB" id="A0A418VQV5"/>
<gene>
    <name evidence="1" type="ORF">D4Q52_00715</name>
</gene>
<dbReference type="OrthoDB" id="9808131at2"/>
<accession>A0A418VQV5</accession>
<evidence type="ECO:0000313" key="1">
    <source>
        <dbReference type="EMBL" id="RJF78720.1"/>
    </source>
</evidence>
<sequence length="82" mass="8962">MSDENRDKSEASGPADEDRRKFLAACGKFAVVTPPALTILLSTSLNSEAVTRSGGGRDFRPRPGDKTPDILGWLERLLDKLF</sequence>
<protein>
    <submittedName>
        <fullName evidence="1">Uncharacterized protein</fullName>
    </submittedName>
</protein>
<comment type="caution">
    <text evidence="1">The sequence shown here is derived from an EMBL/GenBank/DDBJ whole genome shotgun (WGS) entry which is preliminary data.</text>
</comment>
<dbReference type="Proteomes" id="UP000285523">
    <property type="component" value="Unassembled WGS sequence"/>
</dbReference>
<evidence type="ECO:0000313" key="2">
    <source>
        <dbReference type="Proteomes" id="UP000285523"/>
    </source>
</evidence>
<reference evidence="1 2" key="1">
    <citation type="submission" date="2018-09" db="EMBL/GenBank/DDBJ databases">
        <title>Draft genome sequence of Rhodopseudomonas palustris 2.1.18.</title>
        <authorList>
            <person name="Robertson S.L."/>
            <person name="Meyer T.E."/>
            <person name="Kyndt J.A."/>
        </authorList>
    </citation>
    <scope>NUCLEOTIDE SEQUENCE [LARGE SCALE GENOMIC DNA]</scope>
    <source>
        <strain evidence="1 2">2.1.18</strain>
    </source>
</reference>